<keyword evidence="1" id="KW-1133">Transmembrane helix</keyword>
<evidence type="ECO:0000313" key="5">
    <source>
        <dbReference type="RefSeq" id="XP_010936269.1"/>
    </source>
</evidence>
<accession>A0A6I9S2V1</accession>
<dbReference type="PANTHER" id="PTHR42938">
    <property type="entry name" value="FORMATE DEHYDROGENASE 1"/>
    <property type="match status" value="1"/>
</dbReference>
<dbReference type="GO" id="GO:0004617">
    <property type="term" value="F:phosphoglycerate dehydrogenase activity"/>
    <property type="evidence" value="ECO:0007669"/>
    <property type="project" value="TreeGrafter"/>
</dbReference>
<dbReference type="RefSeq" id="XP_010936268.1">
    <property type="nucleotide sequence ID" value="XM_010937966.3"/>
</dbReference>
<keyword evidence="1" id="KW-0812">Transmembrane</keyword>
<evidence type="ECO:0000313" key="4">
    <source>
        <dbReference type="RefSeq" id="XP_010936268.1"/>
    </source>
</evidence>
<protein>
    <submittedName>
        <fullName evidence="3 4">Uncharacterized protein At1g01500</fullName>
    </submittedName>
</protein>
<dbReference type="PANTHER" id="PTHR42938:SF11">
    <property type="entry name" value="ERYTHRONATE-4-PHOSPHATE DEHYDROGENASE FAMILY PROTEIN"/>
    <property type="match status" value="1"/>
</dbReference>
<evidence type="ECO:0000313" key="3">
    <source>
        <dbReference type="RefSeq" id="XP_010936267.1"/>
    </source>
</evidence>
<sequence length="312" mass="34852">MESCYDPIAEVDPYKHGRKIIMHSLYLPKLSPWFDLRVFYVRVSNCEVNESTPEHLTLNHVPLTPNTILEVNGRRSGIYSDCASSLLRRDRVDKRSEEVTFVSTDSISMTGSVRFEVYNRDALLLAGVLELCGGGNGLTAEPKNTSKKWNLKCQPVTWAGLGFLKGKHSSSSEMILPTIDVYVAGCFLGSPIILTKTLQLAFRKKHQMKVVLDSIPEHDPTELMKNASSEDTFQLSEYEGYQPENDLEVGYNSIYSRDEYIEGEDGELSWFNAGVRVGVGIGLGICLGIGVGVGLLVRTYQATTRNFKRRLI</sequence>
<dbReference type="RefSeq" id="XP_010936269.1">
    <property type="nucleotide sequence ID" value="XM_010937967.3"/>
</dbReference>
<organism evidence="2 3">
    <name type="scientific">Elaeis guineensis var. tenera</name>
    <name type="common">Oil palm</name>
    <dbReference type="NCBI Taxonomy" id="51953"/>
    <lineage>
        <taxon>Eukaryota</taxon>
        <taxon>Viridiplantae</taxon>
        <taxon>Streptophyta</taxon>
        <taxon>Embryophyta</taxon>
        <taxon>Tracheophyta</taxon>
        <taxon>Spermatophyta</taxon>
        <taxon>Magnoliopsida</taxon>
        <taxon>Liliopsida</taxon>
        <taxon>Arecaceae</taxon>
        <taxon>Arecoideae</taxon>
        <taxon>Cocoseae</taxon>
        <taxon>Elaeidinae</taxon>
        <taxon>Elaeis</taxon>
    </lineage>
</organism>
<reference evidence="3 4" key="1">
    <citation type="submission" date="2025-04" db="UniProtKB">
        <authorList>
            <consortium name="RefSeq"/>
        </authorList>
    </citation>
    <scope>IDENTIFICATION</scope>
</reference>
<dbReference type="OrthoDB" id="2016101at2759"/>
<dbReference type="RefSeq" id="XP_010936267.1">
    <property type="nucleotide sequence ID" value="XM_010937965.3"/>
</dbReference>
<dbReference type="Proteomes" id="UP000504607">
    <property type="component" value="Chromosome 13"/>
</dbReference>
<name>A0A6I9S2V1_ELAGV</name>
<gene>
    <name evidence="3 4 5" type="primary">LOC105055930</name>
</gene>
<keyword evidence="1" id="KW-0472">Membrane</keyword>
<evidence type="ECO:0000256" key="1">
    <source>
        <dbReference type="SAM" id="Phobius"/>
    </source>
</evidence>
<proteinExistence type="predicted"/>
<feature type="transmembrane region" description="Helical" evidence="1">
    <location>
        <begin position="277"/>
        <end position="300"/>
    </location>
</feature>
<evidence type="ECO:0000313" key="2">
    <source>
        <dbReference type="Proteomes" id="UP000504607"/>
    </source>
</evidence>
<keyword evidence="2" id="KW-1185">Reference proteome</keyword>
<dbReference type="AlphaFoldDB" id="A0A6I9S2V1"/>